<sequence length="321" mass="35554">MPENRGTTSKDIASDHGAFRDRKKGCKEAPRLDLHPSSSGSPASLPTGPVSTSLAARQTLSFNLEARDRAISVPSAARRHSRTTRSPKHSTRPPPGPRNGGGRSGAEQRRPDRENELRRRAELTRFSDHKSGWIIIKRRGHLPNNENEQHNSAIVHACPQSRFQIQAQTQQEIIIAGLFHVEDPGLYLSRSRSTSHSSRHAPSSQKTATRQEEPPKLGVELQPRFIQKQTSNPHTTTRVKKTNHPPSQQGKAESNSKHACATFPRAVSQPSKTFSKAATTKRTLLEHGVNQPLERKNWGNESNRGSCLCTHHHASTPADVF</sequence>
<evidence type="ECO:0000313" key="3">
    <source>
        <dbReference type="Proteomes" id="UP000521943"/>
    </source>
</evidence>
<dbReference type="Proteomes" id="UP000521943">
    <property type="component" value="Unassembled WGS sequence"/>
</dbReference>
<evidence type="ECO:0000313" key="2">
    <source>
        <dbReference type="EMBL" id="KAF6745651.1"/>
    </source>
</evidence>
<feature type="compositionally biased region" description="Basic and acidic residues" evidence="1">
    <location>
        <begin position="106"/>
        <end position="123"/>
    </location>
</feature>
<protein>
    <submittedName>
        <fullName evidence="2">Uncharacterized protein</fullName>
    </submittedName>
</protein>
<feature type="compositionally biased region" description="Polar residues" evidence="1">
    <location>
        <begin position="36"/>
        <end position="62"/>
    </location>
</feature>
<feature type="compositionally biased region" description="Polar residues" evidence="1">
    <location>
        <begin position="1"/>
        <end position="11"/>
    </location>
</feature>
<accession>A0A8H6HH36</accession>
<feature type="compositionally biased region" description="Basic residues" evidence="1">
    <location>
        <begin position="77"/>
        <end position="91"/>
    </location>
</feature>
<gene>
    <name evidence="2" type="ORF">DFP72DRAFT_1091069</name>
</gene>
<organism evidence="2 3">
    <name type="scientific">Ephemerocybe angulata</name>
    <dbReference type="NCBI Taxonomy" id="980116"/>
    <lineage>
        <taxon>Eukaryota</taxon>
        <taxon>Fungi</taxon>
        <taxon>Dikarya</taxon>
        <taxon>Basidiomycota</taxon>
        <taxon>Agaricomycotina</taxon>
        <taxon>Agaricomycetes</taxon>
        <taxon>Agaricomycetidae</taxon>
        <taxon>Agaricales</taxon>
        <taxon>Agaricineae</taxon>
        <taxon>Psathyrellaceae</taxon>
        <taxon>Ephemerocybe</taxon>
    </lineage>
</organism>
<feature type="region of interest" description="Disordered" evidence="1">
    <location>
        <begin position="189"/>
        <end position="256"/>
    </location>
</feature>
<dbReference type="AlphaFoldDB" id="A0A8H6HH36"/>
<comment type="caution">
    <text evidence="2">The sequence shown here is derived from an EMBL/GenBank/DDBJ whole genome shotgun (WGS) entry which is preliminary data.</text>
</comment>
<reference evidence="2 3" key="1">
    <citation type="submission" date="2020-07" db="EMBL/GenBank/DDBJ databases">
        <title>Comparative genomics of pyrophilous fungi reveals a link between fire events and developmental genes.</title>
        <authorList>
            <consortium name="DOE Joint Genome Institute"/>
            <person name="Steindorff A.S."/>
            <person name="Carver A."/>
            <person name="Calhoun S."/>
            <person name="Stillman K."/>
            <person name="Liu H."/>
            <person name="Lipzen A."/>
            <person name="Pangilinan J."/>
            <person name="Labutti K."/>
            <person name="Bruns T.D."/>
            <person name="Grigoriev I.V."/>
        </authorList>
    </citation>
    <scope>NUCLEOTIDE SEQUENCE [LARGE SCALE GENOMIC DNA]</scope>
    <source>
        <strain evidence="2 3">CBS 144469</strain>
    </source>
</reference>
<feature type="compositionally biased region" description="Basic and acidic residues" evidence="1">
    <location>
        <begin position="12"/>
        <end position="34"/>
    </location>
</feature>
<dbReference type="EMBL" id="JACGCI010000103">
    <property type="protein sequence ID" value="KAF6745651.1"/>
    <property type="molecule type" value="Genomic_DNA"/>
</dbReference>
<keyword evidence="3" id="KW-1185">Reference proteome</keyword>
<feature type="region of interest" description="Disordered" evidence="1">
    <location>
        <begin position="1"/>
        <end position="123"/>
    </location>
</feature>
<evidence type="ECO:0000256" key="1">
    <source>
        <dbReference type="SAM" id="MobiDB-lite"/>
    </source>
</evidence>
<feature type="compositionally biased region" description="Low complexity" evidence="1">
    <location>
        <begin position="189"/>
        <end position="204"/>
    </location>
</feature>
<feature type="compositionally biased region" description="Polar residues" evidence="1">
    <location>
        <begin position="227"/>
        <end position="236"/>
    </location>
</feature>
<name>A0A8H6HH36_9AGAR</name>
<feature type="compositionally biased region" description="Polar residues" evidence="1">
    <location>
        <begin position="244"/>
        <end position="253"/>
    </location>
</feature>
<proteinExistence type="predicted"/>